<protein>
    <submittedName>
        <fullName evidence="4">Uncharacterized protein LOC115889576</fullName>
    </submittedName>
</protein>
<accession>A0A6J2YNC3</accession>
<keyword evidence="1" id="KW-0472">Membrane</keyword>
<gene>
    <name evidence="4" type="primary">LOC115889576</name>
</gene>
<reference evidence="4" key="1">
    <citation type="submission" date="2025-08" db="UniProtKB">
        <authorList>
            <consortium name="RefSeq"/>
        </authorList>
    </citation>
    <scope>IDENTIFICATION</scope>
    <source>
        <tissue evidence="4">Gonads</tissue>
    </source>
</reference>
<dbReference type="PANTHER" id="PTHR19303:SF71">
    <property type="entry name" value="ZINC FINGER PHD-TYPE DOMAIN-CONTAINING PROTEIN"/>
    <property type="match status" value="1"/>
</dbReference>
<dbReference type="InParanoid" id="A0A6J2YNC3"/>
<dbReference type="AlphaFoldDB" id="A0A6J2YNC3"/>
<dbReference type="InterPro" id="IPR050863">
    <property type="entry name" value="CenT-Element_Derived"/>
</dbReference>
<dbReference type="Pfam" id="PF03184">
    <property type="entry name" value="DDE_1"/>
    <property type="match status" value="1"/>
</dbReference>
<dbReference type="PANTHER" id="PTHR19303">
    <property type="entry name" value="TRANSPOSON"/>
    <property type="match status" value="1"/>
</dbReference>
<name>A0A6J2YNC3_SITOR</name>
<dbReference type="OrthoDB" id="6750291at2759"/>
<dbReference type="KEGG" id="soy:115889576"/>
<evidence type="ECO:0000313" key="3">
    <source>
        <dbReference type="Proteomes" id="UP000504635"/>
    </source>
</evidence>
<dbReference type="InterPro" id="IPR004875">
    <property type="entry name" value="DDE_SF_endonuclease_dom"/>
</dbReference>
<feature type="transmembrane region" description="Helical" evidence="1">
    <location>
        <begin position="6"/>
        <end position="29"/>
    </location>
</feature>
<evidence type="ECO:0000259" key="2">
    <source>
        <dbReference type="Pfam" id="PF03184"/>
    </source>
</evidence>
<dbReference type="RefSeq" id="XP_030765488.1">
    <property type="nucleotide sequence ID" value="XM_030909628.1"/>
</dbReference>
<dbReference type="GO" id="GO:0003677">
    <property type="term" value="F:DNA binding"/>
    <property type="evidence" value="ECO:0007669"/>
    <property type="project" value="TreeGrafter"/>
</dbReference>
<dbReference type="GO" id="GO:0005634">
    <property type="term" value="C:nucleus"/>
    <property type="evidence" value="ECO:0007669"/>
    <property type="project" value="TreeGrafter"/>
</dbReference>
<keyword evidence="1" id="KW-0812">Transmembrane</keyword>
<organism evidence="3 4">
    <name type="scientific">Sitophilus oryzae</name>
    <name type="common">Rice weevil</name>
    <name type="synonym">Curculio oryzae</name>
    <dbReference type="NCBI Taxonomy" id="7048"/>
    <lineage>
        <taxon>Eukaryota</taxon>
        <taxon>Metazoa</taxon>
        <taxon>Ecdysozoa</taxon>
        <taxon>Arthropoda</taxon>
        <taxon>Hexapoda</taxon>
        <taxon>Insecta</taxon>
        <taxon>Pterygota</taxon>
        <taxon>Neoptera</taxon>
        <taxon>Endopterygota</taxon>
        <taxon>Coleoptera</taxon>
        <taxon>Polyphaga</taxon>
        <taxon>Cucujiformia</taxon>
        <taxon>Curculionidae</taxon>
        <taxon>Dryophthorinae</taxon>
        <taxon>Sitophilus</taxon>
    </lineage>
</organism>
<evidence type="ECO:0000313" key="4">
    <source>
        <dbReference type="RefSeq" id="XP_030765488.1"/>
    </source>
</evidence>
<dbReference type="Proteomes" id="UP000504635">
    <property type="component" value="Unplaced"/>
</dbReference>
<keyword evidence="1" id="KW-1133">Transmembrane helix</keyword>
<keyword evidence="3" id="KW-1185">Reference proteome</keyword>
<dbReference type="GeneID" id="115889576"/>
<feature type="domain" description="DDE-1" evidence="2">
    <location>
        <begin position="10"/>
        <end position="141"/>
    </location>
</feature>
<sequence>MASGRGIINTTLVVCTSAAGHYVAPMIIFKRKRMMAELAEGAPPGCSLQVSDTGYINSDLFVVWLPKFIEVVRPTPDQKLILVLDCHSTHSKKLEAINLARDNGVILLQLPEHTTHRLQPLDVAIFMQVYYKQAVKKWMEAYPGLAMTQYQVAKLLMPMEKSLDAYGKAATIRFAINEFSKCGIGPVNRNVSTDIDFAGKANIHIEEKEEEPSYDDIPLSRLASKADPKDLNNSKVVPKETPRETFREIYYLEELLQQILKKNLKEAAKRNLQSPFEYFF</sequence>
<proteinExistence type="predicted"/>
<evidence type="ECO:0000256" key="1">
    <source>
        <dbReference type="SAM" id="Phobius"/>
    </source>
</evidence>